<evidence type="ECO:0000313" key="2">
    <source>
        <dbReference type="Proteomes" id="UP000003759"/>
    </source>
</evidence>
<evidence type="ECO:0000313" key="1">
    <source>
        <dbReference type="EMBL" id="CCG56604.1"/>
    </source>
</evidence>
<dbReference type="KEGG" id="bpw:WESB_1135"/>
<gene>
    <name evidence="1" type="primary">arp8</name>
    <name evidence="1" type="ORF">WESB_1135</name>
</gene>
<dbReference type="Proteomes" id="UP000003759">
    <property type="component" value="Chromosome"/>
</dbReference>
<protein>
    <submittedName>
        <fullName evidence="1">Ankyrin repeat-containing protein</fullName>
    </submittedName>
</protein>
<dbReference type="HOGENOM" id="CLU_3005147_0_0_12"/>
<dbReference type="EMBL" id="HE793032">
    <property type="protein sequence ID" value="CCG56604.1"/>
    <property type="molecule type" value="Genomic_DNA"/>
</dbReference>
<organism evidence="1 2">
    <name type="scientific">Brachyspira pilosicoli WesB</name>
    <dbReference type="NCBI Taxonomy" id="1161918"/>
    <lineage>
        <taxon>Bacteria</taxon>
        <taxon>Pseudomonadati</taxon>
        <taxon>Spirochaetota</taxon>
        <taxon>Spirochaetia</taxon>
        <taxon>Brachyspirales</taxon>
        <taxon>Brachyspiraceae</taxon>
        <taxon>Brachyspira</taxon>
    </lineage>
</organism>
<sequence>MFTNKEKIEFFNAVEDGDIQKIKYLLNKDNYININVFGIAKILIDNNKNDVEKKRC</sequence>
<proteinExistence type="predicted"/>
<dbReference type="PATRIC" id="fig|1161918.5.peg.439"/>
<accession>K0JI64</accession>
<dbReference type="AlphaFoldDB" id="K0JI64"/>
<reference evidence="1 2" key="1">
    <citation type="journal article" date="2012" name="BMC Genomics">
        <title>Comparative genomics of Brachyspira pilosicoli strains: genome rearrangements, reductions and correlation of genetic compliment with phenotypic diversity.</title>
        <authorList>
            <person name="Mappley L.J."/>
            <person name="Black M.L."/>
            <person name="Abuoun M."/>
            <person name="Darby A.C."/>
            <person name="Woodward M.J."/>
            <person name="Parkhill J."/>
            <person name="Turner A.K."/>
            <person name="Bellgard M.I."/>
            <person name="La T."/>
            <person name="Phillips N.D."/>
            <person name="La Ragione R.M."/>
            <person name="Hampson D.J."/>
        </authorList>
    </citation>
    <scope>NUCLEOTIDE SEQUENCE [LARGE SCALE GENOMIC DNA]</scope>
    <source>
        <strain evidence="1">WesB</strain>
    </source>
</reference>
<name>K0JI64_BRAPL</name>